<evidence type="ECO:0000313" key="9">
    <source>
        <dbReference type="Proteomes" id="UP001195483"/>
    </source>
</evidence>
<feature type="compositionally biased region" description="Polar residues" evidence="6">
    <location>
        <begin position="245"/>
        <end position="284"/>
    </location>
</feature>
<comment type="caution">
    <text evidence="8">The sequence shown here is derived from an EMBL/GenBank/DDBJ whole genome shotgun (WGS) entry which is preliminary data.</text>
</comment>
<gene>
    <name evidence="8" type="ORF">CHS0354_024358</name>
</gene>
<feature type="domain" description="BHLH" evidence="7">
    <location>
        <begin position="588"/>
        <end position="641"/>
    </location>
</feature>
<dbReference type="GO" id="GO:0000981">
    <property type="term" value="F:DNA-binding transcription factor activity, RNA polymerase II-specific"/>
    <property type="evidence" value="ECO:0007669"/>
    <property type="project" value="TreeGrafter"/>
</dbReference>
<feature type="region of interest" description="Disordered" evidence="6">
    <location>
        <begin position="661"/>
        <end position="697"/>
    </location>
</feature>
<evidence type="ECO:0000256" key="5">
    <source>
        <dbReference type="ARBA" id="ARBA00023242"/>
    </source>
</evidence>
<dbReference type="SUPFAM" id="SSF47459">
    <property type="entry name" value="HLH, helix-loop-helix DNA-binding domain"/>
    <property type="match status" value="1"/>
</dbReference>
<evidence type="ECO:0000256" key="6">
    <source>
        <dbReference type="SAM" id="MobiDB-lite"/>
    </source>
</evidence>
<dbReference type="InterPro" id="IPR011598">
    <property type="entry name" value="bHLH_dom"/>
</dbReference>
<feature type="region of interest" description="Disordered" evidence="6">
    <location>
        <begin position="379"/>
        <end position="424"/>
    </location>
</feature>
<dbReference type="GO" id="GO:0000978">
    <property type="term" value="F:RNA polymerase II cis-regulatory region sequence-specific DNA binding"/>
    <property type="evidence" value="ECO:0007669"/>
    <property type="project" value="TreeGrafter"/>
</dbReference>
<dbReference type="GO" id="GO:0046983">
    <property type="term" value="F:protein dimerization activity"/>
    <property type="evidence" value="ECO:0007669"/>
    <property type="project" value="InterPro"/>
</dbReference>
<evidence type="ECO:0000256" key="3">
    <source>
        <dbReference type="ARBA" id="ARBA00023125"/>
    </source>
</evidence>
<feature type="compositionally biased region" description="Basic and acidic residues" evidence="6">
    <location>
        <begin position="579"/>
        <end position="594"/>
    </location>
</feature>
<dbReference type="InterPro" id="IPR036638">
    <property type="entry name" value="HLH_DNA-bd_sf"/>
</dbReference>
<feature type="compositionally biased region" description="Low complexity" evidence="6">
    <location>
        <begin position="320"/>
        <end position="340"/>
    </location>
</feature>
<evidence type="ECO:0000256" key="2">
    <source>
        <dbReference type="ARBA" id="ARBA00023015"/>
    </source>
</evidence>
<reference evidence="8" key="1">
    <citation type="journal article" date="2021" name="Genome Biol. Evol.">
        <title>A High-Quality Reference Genome for a Parasitic Bivalve with Doubly Uniparental Inheritance (Bivalvia: Unionida).</title>
        <authorList>
            <person name="Smith C.H."/>
        </authorList>
    </citation>
    <scope>NUCLEOTIDE SEQUENCE</scope>
    <source>
        <strain evidence="8">CHS0354</strain>
    </source>
</reference>
<dbReference type="PANTHER" id="PTHR11793">
    <property type="entry name" value="BASIC HELIX-LOOP-HELIX TRANSCRIPTION FACTOR"/>
    <property type="match status" value="1"/>
</dbReference>
<feature type="region of interest" description="Disordered" evidence="6">
    <location>
        <begin position="482"/>
        <end position="594"/>
    </location>
</feature>
<dbReference type="GO" id="GO:0000785">
    <property type="term" value="C:chromatin"/>
    <property type="evidence" value="ECO:0007669"/>
    <property type="project" value="TreeGrafter"/>
</dbReference>
<keyword evidence="2" id="KW-0805">Transcription regulation</keyword>
<dbReference type="PROSITE" id="PS50888">
    <property type="entry name" value="BHLH"/>
    <property type="match status" value="1"/>
</dbReference>
<feature type="compositionally biased region" description="Basic and acidic residues" evidence="6">
    <location>
        <begin position="687"/>
        <end position="697"/>
    </location>
</feature>
<protein>
    <recommendedName>
        <fullName evidence="7">BHLH domain-containing protein</fullName>
    </recommendedName>
</protein>
<feature type="compositionally biased region" description="Low complexity" evidence="6">
    <location>
        <begin position="518"/>
        <end position="528"/>
    </location>
</feature>
<keyword evidence="4" id="KW-0804">Transcription</keyword>
<evidence type="ECO:0000313" key="8">
    <source>
        <dbReference type="EMBL" id="KAK3598637.1"/>
    </source>
</evidence>
<dbReference type="FunFam" id="4.10.280.10:FF:000001">
    <property type="entry name" value="Putative transcription factor 12"/>
    <property type="match status" value="1"/>
</dbReference>
<proteinExistence type="predicted"/>
<comment type="subcellular location">
    <subcellularLocation>
        <location evidence="1">Nucleus</location>
    </subcellularLocation>
</comment>
<feature type="compositionally biased region" description="Polar residues" evidence="6">
    <location>
        <begin position="496"/>
        <end position="513"/>
    </location>
</feature>
<evidence type="ECO:0000259" key="7">
    <source>
        <dbReference type="PROSITE" id="PS50888"/>
    </source>
</evidence>
<feature type="compositionally biased region" description="Polar residues" evidence="6">
    <location>
        <begin position="152"/>
        <end position="175"/>
    </location>
</feature>
<dbReference type="Pfam" id="PF00010">
    <property type="entry name" value="HLH"/>
    <property type="match status" value="1"/>
</dbReference>
<dbReference type="EMBL" id="JAEAOA010001447">
    <property type="protein sequence ID" value="KAK3598637.1"/>
    <property type="molecule type" value="Genomic_DNA"/>
</dbReference>
<reference evidence="8" key="3">
    <citation type="submission" date="2023-05" db="EMBL/GenBank/DDBJ databases">
        <authorList>
            <person name="Smith C.H."/>
        </authorList>
    </citation>
    <scope>NUCLEOTIDE SEQUENCE</scope>
    <source>
        <strain evidence="8">CHS0354</strain>
        <tissue evidence="8">Mantle</tissue>
    </source>
</reference>
<reference evidence="8" key="2">
    <citation type="journal article" date="2021" name="Genome Biol. Evol.">
        <title>Developing a high-quality reference genome for a parasitic bivalve with doubly uniparental inheritance (Bivalvia: Unionida).</title>
        <authorList>
            <person name="Smith C.H."/>
        </authorList>
    </citation>
    <scope>NUCLEOTIDE SEQUENCE</scope>
    <source>
        <strain evidence="8">CHS0354</strain>
        <tissue evidence="8">Mantle</tissue>
    </source>
</reference>
<dbReference type="GO" id="GO:0005634">
    <property type="term" value="C:nucleus"/>
    <property type="evidence" value="ECO:0007669"/>
    <property type="project" value="UniProtKB-SubCell"/>
</dbReference>
<sequence>MLNFSAEADNYSPLDSRTARVYQSFGDRMHTDKELNDLLDFSAFADHAFNYKMFSPPVSNSMKNVPQNPGPNPMDPLYTAYKQGEQVGSWTGGNPPPGFAETRMFPNNQTYNGQESSLRHYGNNNDIPPPLISKNPDHPFPPRMPGYPSRDSAISPQGMMGSNMTMSPNSLTPEKQVSPYYFNSKRPSLEESMRVRRPSGPSGKRPKSSVYSPSPDEFGQDSPGRYTPSKPMYPPPTESYFMDPSHNSADPWSSNVPGGHHPTSTYPSSMLPGNSYYTQASSHGTLHHPHEMGYHHSMSPSQESMMNSGLPPMSTFRGNTIPPNSSTTFSSPSPTVNGSDMMGGAGGPGPSRSVSNHQGSSQQTGDALGKALASIYSTDHTSSSYGSNPSTPVSSPPPMTGPPGQWPRTSQNTTTSPHFEGPLHSLGRMEERLDDAIHVLRTHAEGQMPGMQGHPPGLSGMMQGPHSNGVMANMGYPGMGIPSSHIDSHMPGAPSLTDSRSHSLSAAQETQKTYDFGSDQQSDVSQDSVKLEKHDRDETESNKSENTSKTEDSSKKSDPSGPQPPHKKSRSEPDEDDSPETKVERERLRRQANNARERLRVRDINDAFKELGQMVTMHCGTTQPITKLMILEQAVNIITSLEARVRERNLNPKAACLKRREEEKTDELPARTINADAQPGPLPGKCVTEESKPGGWW</sequence>
<feature type="region of interest" description="Disordered" evidence="6">
    <location>
        <begin position="92"/>
        <end position="366"/>
    </location>
</feature>
<name>A0AAE0W318_9BIVA</name>
<feature type="compositionally biased region" description="Polar residues" evidence="6">
    <location>
        <begin position="298"/>
        <end position="307"/>
    </location>
</feature>
<keyword evidence="9" id="KW-1185">Reference proteome</keyword>
<feature type="compositionally biased region" description="Basic and acidic residues" evidence="6">
    <location>
        <begin position="529"/>
        <end position="558"/>
    </location>
</feature>
<organism evidence="8 9">
    <name type="scientific">Potamilus streckersoni</name>
    <dbReference type="NCBI Taxonomy" id="2493646"/>
    <lineage>
        <taxon>Eukaryota</taxon>
        <taxon>Metazoa</taxon>
        <taxon>Spiralia</taxon>
        <taxon>Lophotrochozoa</taxon>
        <taxon>Mollusca</taxon>
        <taxon>Bivalvia</taxon>
        <taxon>Autobranchia</taxon>
        <taxon>Heteroconchia</taxon>
        <taxon>Palaeoheterodonta</taxon>
        <taxon>Unionida</taxon>
        <taxon>Unionoidea</taxon>
        <taxon>Unionidae</taxon>
        <taxon>Ambleminae</taxon>
        <taxon>Lampsilini</taxon>
        <taxon>Potamilus</taxon>
    </lineage>
</organism>
<feature type="compositionally biased region" description="Pro residues" evidence="6">
    <location>
        <begin position="394"/>
        <end position="405"/>
    </location>
</feature>
<accession>A0AAE0W318</accession>
<dbReference type="Proteomes" id="UP001195483">
    <property type="component" value="Unassembled WGS sequence"/>
</dbReference>
<dbReference type="SMART" id="SM00353">
    <property type="entry name" value="HLH"/>
    <property type="match status" value="1"/>
</dbReference>
<feature type="compositionally biased region" description="Polar residues" evidence="6">
    <location>
        <begin position="352"/>
        <end position="365"/>
    </location>
</feature>
<feature type="compositionally biased region" description="Polar residues" evidence="6">
    <location>
        <begin position="105"/>
        <end position="126"/>
    </location>
</feature>
<evidence type="ECO:0000256" key="1">
    <source>
        <dbReference type="ARBA" id="ARBA00004123"/>
    </source>
</evidence>
<dbReference type="InterPro" id="IPR051098">
    <property type="entry name" value="NeuroDiff_E-box_TFs"/>
</dbReference>
<keyword evidence="3" id="KW-0238">DNA-binding</keyword>
<dbReference type="GO" id="GO:0005667">
    <property type="term" value="C:transcription regulator complex"/>
    <property type="evidence" value="ECO:0007669"/>
    <property type="project" value="TreeGrafter"/>
</dbReference>
<keyword evidence="5" id="KW-0539">Nucleus</keyword>
<dbReference type="AlphaFoldDB" id="A0AAE0W318"/>
<dbReference type="PANTHER" id="PTHR11793:SF13">
    <property type="entry name" value="PROTEIN DAUGHTERLESS"/>
    <property type="match status" value="1"/>
</dbReference>
<dbReference type="CDD" id="cd18945">
    <property type="entry name" value="bHLH_E-protein_TCF4_E2-2"/>
    <property type="match status" value="1"/>
</dbReference>
<feature type="compositionally biased region" description="Polar residues" evidence="6">
    <location>
        <begin position="407"/>
        <end position="417"/>
    </location>
</feature>
<dbReference type="Gene3D" id="4.10.280.10">
    <property type="entry name" value="Helix-loop-helix DNA-binding domain"/>
    <property type="match status" value="1"/>
</dbReference>
<evidence type="ECO:0000256" key="4">
    <source>
        <dbReference type="ARBA" id="ARBA00023163"/>
    </source>
</evidence>